<gene>
    <name evidence="1" type="primary">OSJNBa0062E01.21</name>
</gene>
<evidence type="ECO:0000313" key="2">
    <source>
        <dbReference type="Proteomes" id="UP000000763"/>
    </source>
</evidence>
<dbReference type="Proteomes" id="UP000000763">
    <property type="component" value="Chromosome 6"/>
</dbReference>
<reference evidence="2" key="2">
    <citation type="journal article" date="2008" name="Nucleic Acids Res.">
        <title>The rice annotation project database (RAP-DB): 2008 update.</title>
        <authorList>
            <consortium name="The rice annotation project (RAP)"/>
        </authorList>
    </citation>
    <scope>GENOME REANNOTATION</scope>
    <source>
        <strain evidence="2">cv. Nipponbare</strain>
    </source>
</reference>
<dbReference type="EMBL" id="AP005471">
    <property type="protein sequence ID" value="BAD54589.1"/>
    <property type="molecule type" value="Genomic_DNA"/>
</dbReference>
<reference evidence="2" key="1">
    <citation type="journal article" date="2005" name="Nature">
        <title>The map-based sequence of the rice genome.</title>
        <authorList>
            <consortium name="International rice genome sequencing project (IRGSP)"/>
            <person name="Matsumoto T."/>
            <person name="Wu J."/>
            <person name="Kanamori H."/>
            <person name="Katayose Y."/>
            <person name="Fujisawa M."/>
            <person name="Namiki N."/>
            <person name="Mizuno H."/>
            <person name="Yamamoto K."/>
            <person name="Antonio B.A."/>
            <person name="Baba T."/>
            <person name="Sakata K."/>
            <person name="Nagamura Y."/>
            <person name="Aoki H."/>
            <person name="Arikawa K."/>
            <person name="Arita K."/>
            <person name="Bito T."/>
            <person name="Chiden Y."/>
            <person name="Fujitsuka N."/>
            <person name="Fukunaka R."/>
            <person name="Hamada M."/>
            <person name="Harada C."/>
            <person name="Hayashi A."/>
            <person name="Hijishita S."/>
            <person name="Honda M."/>
            <person name="Hosokawa S."/>
            <person name="Ichikawa Y."/>
            <person name="Idonuma A."/>
            <person name="Iijima M."/>
            <person name="Ikeda M."/>
            <person name="Ikeno M."/>
            <person name="Ito K."/>
            <person name="Ito S."/>
            <person name="Ito T."/>
            <person name="Ito Y."/>
            <person name="Ito Y."/>
            <person name="Iwabuchi A."/>
            <person name="Kamiya K."/>
            <person name="Karasawa W."/>
            <person name="Kurita K."/>
            <person name="Katagiri S."/>
            <person name="Kikuta A."/>
            <person name="Kobayashi H."/>
            <person name="Kobayashi N."/>
            <person name="Machita K."/>
            <person name="Maehara T."/>
            <person name="Masukawa M."/>
            <person name="Mizubayashi T."/>
            <person name="Mukai Y."/>
            <person name="Nagasaki H."/>
            <person name="Nagata Y."/>
            <person name="Naito S."/>
            <person name="Nakashima M."/>
            <person name="Nakama Y."/>
            <person name="Nakamichi Y."/>
            <person name="Nakamura M."/>
            <person name="Meguro A."/>
            <person name="Negishi M."/>
            <person name="Ohta I."/>
            <person name="Ohta T."/>
            <person name="Okamoto M."/>
            <person name="Ono N."/>
            <person name="Saji S."/>
            <person name="Sakaguchi M."/>
            <person name="Sakai K."/>
            <person name="Shibata M."/>
            <person name="Shimokawa T."/>
            <person name="Song J."/>
            <person name="Takazaki Y."/>
            <person name="Terasawa K."/>
            <person name="Tsugane M."/>
            <person name="Tsuji K."/>
            <person name="Ueda S."/>
            <person name="Waki K."/>
            <person name="Yamagata H."/>
            <person name="Yamamoto M."/>
            <person name="Yamamoto S."/>
            <person name="Yamane H."/>
            <person name="Yoshiki S."/>
            <person name="Yoshihara R."/>
            <person name="Yukawa K."/>
            <person name="Zhong H."/>
            <person name="Yano M."/>
            <person name="Yuan Q."/>
            <person name="Ouyang S."/>
            <person name="Liu J."/>
            <person name="Jones K.M."/>
            <person name="Gansberger K."/>
            <person name="Moffat K."/>
            <person name="Hill J."/>
            <person name="Bera J."/>
            <person name="Fadrosh D."/>
            <person name="Jin S."/>
            <person name="Johri S."/>
            <person name="Kim M."/>
            <person name="Overton L."/>
            <person name="Reardon M."/>
            <person name="Tsitrin T."/>
            <person name="Vuong H."/>
            <person name="Weaver B."/>
            <person name="Ciecko A."/>
            <person name="Tallon L."/>
            <person name="Jackson J."/>
            <person name="Pai G."/>
            <person name="Aken S.V."/>
            <person name="Utterback T."/>
            <person name="Reidmuller S."/>
            <person name="Feldblyum T."/>
            <person name="Hsiao J."/>
            <person name="Zismann V."/>
            <person name="Iobst S."/>
            <person name="de Vazeille A.R."/>
            <person name="Buell C.R."/>
            <person name="Ying K."/>
            <person name="Li Y."/>
            <person name="Lu T."/>
            <person name="Huang Y."/>
            <person name="Zhao Q."/>
            <person name="Feng Q."/>
            <person name="Zhang L."/>
            <person name="Zhu J."/>
            <person name="Weng Q."/>
            <person name="Mu J."/>
            <person name="Lu Y."/>
            <person name="Fan D."/>
            <person name="Liu Y."/>
            <person name="Guan J."/>
            <person name="Zhang Y."/>
            <person name="Yu S."/>
            <person name="Liu X."/>
            <person name="Zhang Y."/>
            <person name="Hong G."/>
            <person name="Han B."/>
            <person name="Choisne N."/>
            <person name="Demange N."/>
            <person name="Orjeda G."/>
            <person name="Samain S."/>
            <person name="Cattolico L."/>
            <person name="Pelletier E."/>
            <person name="Couloux A."/>
            <person name="Segurens B."/>
            <person name="Wincker P."/>
            <person name="D'Hont A."/>
            <person name="Scarpelli C."/>
            <person name="Weissenbach J."/>
            <person name="Salanoubat M."/>
            <person name="Quetier F."/>
            <person name="Yu Y."/>
            <person name="Kim H.R."/>
            <person name="Rambo T."/>
            <person name="Currie J."/>
            <person name="Collura K."/>
            <person name="Luo M."/>
            <person name="Yang T."/>
            <person name="Ammiraju J.S.S."/>
            <person name="Engler F."/>
            <person name="Soderlund C."/>
            <person name="Wing R.A."/>
            <person name="Palmer L.E."/>
            <person name="de la Bastide M."/>
            <person name="Spiegel L."/>
            <person name="Nascimento L."/>
            <person name="Zutavern T."/>
            <person name="O'Shaughnessy A."/>
            <person name="Dike S."/>
            <person name="Dedhia N."/>
            <person name="Preston R."/>
            <person name="Balija V."/>
            <person name="McCombie W.R."/>
            <person name="Chow T."/>
            <person name="Chen H."/>
            <person name="Chung M."/>
            <person name="Chen C."/>
            <person name="Shaw J."/>
            <person name="Wu H."/>
            <person name="Hsiao K."/>
            <person name="Chao Y."/>
            <person name="Chu M."/>
            <person name="Cheng C."/>
            <person name="Hour A."/>
            <person name="Lee P."/>
            <person name="Lin S."/>
            <person name="Lin Y."/>
            <person name="Liou J."/>
            <person name="Liu S."/>
            <person name="Hsing Y."/>
            <person name="Raghuvanshi S."/>
            <person name="Mohanty A."/>
            <person name="Bharti A.K."/>
            <person name="Gaur A."/>
            <person name="Gupta V."/>
            <person name="Kumar D."/>
            <person name="Ravi V."/>
            <person name="Vij S."/>
            <person name="Kapur A."/>
            <person name="Khurana P."/>
            <person name="Khurana P."/>
            <person name="Khurana J.P."/>
            <person name="Tyagi A.K."/>
            <person name="Gaikwad K."/>
            <person name="Singh A."/>
            <person name="Dalal V."/>
            <person name="Srivastava S."/>
            <person name="Dixit A."/>
            <person name="Pal A.K."/>
            <person name="Ghazi I.A."/>
            <person name="Yadav M."/>
            <person name="Pandit A."/>
            <person name="Bhargava A."/>
            <person name="Sureshbabu K."/>
            <person name="Batra K."/>
            <person name="Sharma T.R."/>
            <person name="Mohapatra T."/>
            <person name="Singh N.K."/>
            <person name="Messing J."/>
            <person name="Nelson A.B."/>
            <person name="Fuks G."/>
            <person name="Kavchok S."/>
            <person name="Keizer G."/>
            <person name="Linton E."/>
            <person name="Llaca V."/>
            <person name="Song R."/>
            <person name="Tanyolac B."/>
            <person name="Young S."/>
            <person name="Ho-Il K."/>
            <person name="Hahn J.H."/>
            <person name="Sangsakoo G."/>
            <person name="Vanavichit A."/>
            <person name="de Mattos Luiz.A.T."/>
            <person name="Zimmer P.D."/>
            <person name="Malone G."/>
            <person name="Dellagostin O."/>
            <person name="de Oliveira A.C."/>
            <person name="Bevan M."/>
            <person name="Bancroft I."/>
            <person name="Minx P."/>
            <person name="Cordum H."/>
            <person name="Wilson R."/>
            <person name="Cheng Z."/>
            <person name="Jin W."/>
            <person name="Jiang J."/>
            <person name="Leong S.A."/>
            <person name="Iwama H."/>
            <person name="Gojobori T."/>
            <person name="Itoh T."/>
            <person name="Niimura Y."/>
            <person name="Fujii Y."/>
            <person name="Habara T."/>
            <person name="Sakai H."/>
            <person name="Sato Y."/>
            <person name="Wilson G."/>
            <person name="Kumar K."/>
            <person name="McCouch S."/>
            <person name="Juretic N."/>
            <person name="Hoen D."/>
            <person name="Wright S."/>
            <person name="Bruskiewich R."/>
            <person name="Bureau T."/>
            <person name="Miyao A."/>
            <person name="Hirochika H."/>
            <person name="Nishikawa T."/>
            <person name="Kadowaki K."/>
            <person name="Sugiura M."/>
            <person name="Burr B."/>
            <person name="Sasaki T."/>
        </authorList>
    </citation>
    <scope>NUCLEOTIDE SEQUENCE [LARGE SCALE GENOMIC DNA]</scope>
    <source>
        <strain evidence="2">cv. Nipponbare</strain>
    </source>
</reference>
<name>Q5Z5S3_ORYSJ</name>
<dbReference type="AlphaFoldDB" id="Q5Z5S3"/>
<sequence>MARLLVRLCAARHRQRPQPPVIPAEQPIFWYPRTSKAEIPETCSPDRQCTPMSGME</sequence>
<evidence type="ECO:0000313" key="1">
    <source>
        <dbReference type="EMBL" id="BAD54589.1"/>
    </source>
</evidence>
<accession>Q5Z5S3</accession>
<organism evidence="1 2">
    <name type="scientific">Oryza sativa subsp. japonica</name>
    <name type="common">Rice</name>
    <dbReference type="NCBI Taxonomy" id="39947"/>
    <lineage>
        <taxon>Eukaryota</taxon>
        <taxon>Viridiplantae</taxon>
        <taxon>Streptophyta</taxon>
        <taxon>Embryophyta</taxon>
        <taxon>Tracheophyta</taxon>
        <taxon>Spermatophyta</taxon>
        <taxon>Magnoliopsida</taxon>
        <taxon>Liliopsida</taxon>
        <taxon>Poales</taxon>
        <taxon>Poaceae</taxon>
        <taxon>BOP clade</taxon>
        <taxon>Oryzoideae</taxon>
        <taxon>Oryzeae</taxon>
        <taxon>Oryzinae</taxon>
        <taxon>Oryza</taxon>
        <taxon>Oryza sativa</taxon>
    </lineage>
</organism>
<proteinExistence type="predicted"/>
<protein>
    <submittedName>
        <fullName evidence="1">Uncharacterized protein</fullName>
    </submittedName>
</protein>